<evidence type="ECO:0000259" key="1">
    <source>
        <dbReference type="PROSITE" id="PS50943"/>
    </source>
</evidence>
<accession>A0A173UGU2</accession>
<dbReference type="CDD" id="cd00093">
    <property type="entry name" value="HTH_XRE"/>
    <property type="match status" value="1"/>
</dbReference>
<dbReference type="Proteomes" id="UP000095727">
    <property type="component" value="Unassembled WGS sequence"/>
</dbReference>
<evidence type="ECO:0000313" key="3">
    <source>
        <dbReference type="Proteomes" id="UP000095727"/>
    </source>
</evidence>
<gene>
    <name evidence="2" type="ORF">ERS852574_02936</name>
</gene>
<evidence type="ECO:0000313" key="2">
    <source>
        <dbReference type="EMBL" id="CUN13660.1"/>
    </source>
</evidence>
<dbReference type="SUPFAM" id="SSF47413">
    <property type="entry name" value="lambda repressor-like DNA-binding domains"/>
    <property type="match status" value="1"/>
</dbReference>
<protein>
    <submittedName>
        <fullName evidence="2">Transcriptional repressor DicA</fullName>
    </submittedName>
</protein>
<feature type="domain" description="HTH cro/C1-type" evidence="1">
    <location>
        <begin position="10"/>
        <end position="41"/>
    </location>
</feature>
<proteinExistence type="predicted"/>
<name>A0A173UGU2_9FIRM</name>
<reference evidence="2 3" key="1">
    <citation type="submission" date="2015-09" db="EMBL/GenBank/DDBJ databases">
        <authorList>
            <consortium name="Pathogen Informatics"/>
        </authorList>
    </citation>
    <scope>NUCLEOTIDE SEQUENCE [LARGE SCALE GENOMIC DNA]</scope>
    <source>
        <strain evidence="2 3">2789STDY5834962</strain>
    </source>
</reference>
<dbReference type="Pfam" id="PF01381">
    <property type="entry name" value="HTH_3"/>
    <property type="match status" value="1"/>
</dbReference>
<dbReference type="PROSITE" id="PS50943">
    <property type="entry name" value="HTH_CROC1"/>
    <property type="match status" value="1"/>
</dbReference>
<dbReference type="EMBL" id="CYXR01000028">
    <property type="protein sequence ID" value="CUN13660.1"/>
    <property type="molecule type" value="Genomic_DNA"/>
</dbReference>
<organism evidence="2 3">
    <name type="scientific">Coprococcus comes</name>
    <dbReference type="NCBI Taxonomy" id="410072"/>
    <lineage>
        <taxon>Bacteria</taxon>
        <taxon>Bacillati</taxon>
        <taxon>Bacillota</taxon>
        <taxon>Clostridia</taxon>
        <taxon>Lachnospirales</taxon>
        <taxon>Lachnospiraceae</taxon>
        <taxon>Coprococcus</taxon>
    </lineage>
</organism>
<dbReference type="AlphaFoldDB" id="A0A173UGU2"/>
<dbReference type="Gene3D" id="1.10.260.40">
    <property type="entry name" value="lambda repressor-like DNA-binding domains"/>
    <property type="match status" value="1"/>
</dbReference>
<dbReference type="InterPro" id="IPR010982">
    <property type="entry name" value="Lambda_DNA-bd_dom_sf"/>
</dbReference>
<dbReference type="GO" id="GO:0003677">
    <property type="term" value="F:DNA binding"/>
    <property type="evidence" value="ECO:0007669"/>
    <property type="project" value="InterPro"/>
</dbReference>
<sequence>MDLIKIGKYIAEKRKALGLTQKQLAEKLNMSDKSVSKWERGVSHS</sequence>
<dbReference type="InterPro" id="IPR001387">
    <property type="entry name" value="Cro/C1-type_HTH"/>
</dbReference>